<feature type="region of interest" description="Disordered" evidence="1">
    <location>
        <begin position="211"/>
        <end position="278"/>
    </location>
</feature>
<feature type="compositionally biased region" description="Low complexity" evidence="1">
    <location>
        <begin position="217"/>
        <end position="235"/>
    </location>
</feature>
<feature type="compositionally biased region" description="Polar residues" evidence="1">
    <location>
        <begin position="253"/>
        <end position="264"/>
    </location>
</feature>
<gene>
    <name evidence="2" type="ORF">HPB52_004465</name>
</gene>
<protein>
    <submittedName>
        <fullName evidence="2">Uncharacterized protein</fullName>
    </submittedName>
</protein>
<dbReference type="EMBL" id="JABSTV010001246">
    <property type="protein sequence ID" value="KAH7975688.1"/>
    <property type="molecule type" value="Genomic_DNA"/>
</dbReference>
<keyword evidence="3" id="KW-1185">Reference proteome</keyword>
<accession>A0A9D4T6X2</accession>
<feature type="compositionally biased region" description="Basic and acidic residues" evidence="1">
    <location>
        <begin position="236"/>
        <end position="246"/>
    </location>
</feature>
<comment type="caution">
    <text evidence="2">The sequence shown here is derived from an EMBL/GenBank/DDBJ whole genome shotgun (WGS) entry which is preliminary data.</text>
</comment>
<dbReference type="Proteomes" id="UP000821837">
    <property type="component" value="Chromosome 10"/>
</dbReference>
<feature type="compositionally biased region" description="Low complexity" evidence="1">
    <location>
        <begin position="265"/>
        <end position="278"/>
    </location>
</feature>
<proteinExistence type="predicted"/>
<organism evidence="2 3">
    <name type="scientific">Rhipicephalus sanguineus</name>
    <name type="common">Brown dog tick</name>
    <name type="synonym">Ixodes sanguineus</name>
    <dbReference type="NCBI Taxonomy" id="34632"/>
    <lineage>
        <taxon>Eukaryota</taxon>
        <taxon>Metazoa</taxon>
        <taxon>Ecdysozoa</taxon>
        <taxon>Arthropoda</taxon>
        <taxon>Chelicerata</taxon>
        <taxon>Arachnida</taxon>
        <taxon>Acari</taxon>
        <taxon>Parasitiformes</taxon>
        <taxon>Ixodida</taxon>
        <taxon>Ixodoidea</taxon>
        <taxon>Ixodidae</taxon>
        <taxon>Rhipicephalinae</taxon>
        <taxon>Rhipicephalus</taxon>
        <taxon>Rhipicephalus</taxon>
    </lineage>
</organism>
<dbReference type="AlphaFoldDB" id="A0A9D4T6X2"/>
<evidence type="ECO:0000313" key="3">
    <source>
        <dbReference type="Proteomes" id="UP000821837"/>
    </source>
</evidence>
<evidence type="ECO:0000256" key="1">
    <source>
        <dbReference type="SAM" id="MobiDB-lite"/>
    </source>
</evidence>
<reference evidence="2" key="2">
    <citation type="submission" date="2021-09" db="EMBL/GenBank/DDBJ databases">
        <authorList>
            <person name="Jia N."/>
            <person name="Wang J."/>
            <person name="Shi W."/>
            <person name="Du L."/>
            <person name="Sun Y."/>
            <person name="Zhan W."/>
            <person name="Jiang J."/>
            <person name="Wang Q."/>
            <person name="Zhang B."/>
            <person name="Ji P."/>
            <person name="Sakyi L.B."/>
            <person name="Cui X."/>
            <person name="Yuan T."/>
            <person name="Jiang B."/>
            <person name="Yang W."/>
            <person name="Lam T.T.-Y."/>
            <person name="Chang Q."/>
            <person name="Ding S."/>
            <person name="Wang X."/>
            <person name="Zhu J."/>
            <person name="Ruan X."/>
            <person name="Zhao L."/>
            <person name="Wei J."/>
            <person name="Que T."/>
            <person name="Du C."/>
            <person name="Cheng J."/>
            <person name="Dai P."/>
            <person name="Han X."/>
            <person name="Huang E."/>
            <person name="Gao Y."/>
            <person name="Liu J."/>
            <person name="Shao H."/>
            <person name="Ye R."/>
            <person name="Li L."/>
            <person name="Wei W."/>
            <person name="Wang X."/>
            <person name="Wang C."/>
            <person name="Huo Q."/>
            <person name="Li W."/>
            <person name="Guo W."/>
            <person name="Chen H."/>
            <person name="Chen S."/>
            <person name="Zhou L."/>
            <person name="Zhou L."/>
            <person name="Ni X."/>
            <person name="Tian J."/>
            <person name="Zhou Y."/>
            <person name="Sheng Y."/>
            <person name="Liu T."/>
            <person name="Pan Y."/>
            <person name="Xia L."/>
            <person name="Li J."/>
            <person name="Zhao F."/>
            <person name="Cao W."/>
        </authorList>
    </citation>
    <scope>NUCLEOTIDE SEQUENCE</scope>
    <source>
        <strain evidence="2">Rsan-2018</strain>
        <tissue evidence="2">Larvae</tissue>
    </source>
</reference>
<sequence>MLRELATLRLRDGDVVPIHGRVRADVPRKQLAPRRCGVEKSSAATSIRCSPELAYHCYHDVSMKVVVDHWIPASKDDPKFMPICTSCKELPLESKCKYFYSGCFESEKRQFRWHEQGYSYLQFFSTRLSSCITPGFLHLCVDFKVLKQCGLERPHEALRLRDFRKQSYALVEDFAACVDRALEKCDNDTQAENLNFVKLVLAATSNLNWFDEDAEPEPTTTAATTTTSTEAATTEKTTEASTEHTTEASTTPKITTVSTQSHEQTSTPAATTEATATAHTPVFTKGPYNAAPTVNALGALGLVTLALLQM</sequence>
<evidence type="ECO:0000313" key="2">
    <source>
        <dbReference type="EMBL" id="KAH7975688.1"/>
    </source>
</evidence>
<name>A0A9D4T6X2_RHISA</name>
<reference evidence="2" key="1">
    <citation type="journal article" date="2020" name="Cell">
        <title>Large-Scale Comparative Analyses of Tick Genomes Elucidate Their Genetic Diversity and Vector Capacities.</title>
        <authorList>
            <consortium name="Tick Genome and Microbiome Consortium (TIGMIC)"/>
            <person name="Jia N."/>
            <person name="Wang J."/>
            <person name="Shi W."/>
            <person name="Du L."/>
            <person name="Sun Y."/>
            <person name="Zhan W."/>
            <person name="Jiang J.F."/>
            <person name="Wang Q."/>
            <person name="Zhang B."/>
            <person name="Ji P."/>
            <person name="Bell-Sakyi L."/>
            <person name="Cui X.M."/>
            <person name="Yuan T.T."/>
            <person name="Jiang B.G."/>
            <person name="Yang W.F."/>
            <person name="Lam T.T."/>
            <person name="Chang Q.C."/>
            <person name="Ding S.J."/>
            <person name="Wang X.J."/>
            <person name="Zhu J.G."/>
            <person name="Ruan X.D."/>
            <person name="Zhao L."/>
            <person name="Wei J.T."/>
            <person name="Ye R.Z."/>
            <person name="Que T.C."/>
            <person name="Du C.H."/>
            <person name="Zhou Y.H."/>
            <person name="Cheng J.X."/>
            <person name="Dai P.F."/>
            <person name="Guo W.B."/>
            <person name="Han X.H."/>
            <person name="Huang E.J."/>
            <person name="Li L.F."/>
            <person name="Wei W."/>
            <person name="Gao Y.C."/>
            <person name="Liu J.Z."/>
            <person name="Shao H.Z."/>
            <person name="Wang X."/>
            <person name="Wang C.C."/>
            <person name="Yang T.C."/>
            <person name="Huo Q.B."/>
            <person name="Li W."/>
            <person name="Chen H.Y."/>
            <person name="Chen S.E."/>
            <person name="Zhou L.G."/>
            <person name="Ni X.B."/>
            <person name="Tian J.H."/>
            <person name="Sheng Y."/>
            <person name="Liu T."/>
            <person name="Pan Y.S."/>
            <person name="Xia L.Y."/>
            <person name="Li J."/>
            <person name="Zhao F."/>
            <person name="Cao W.C."/>
        </authorList>
    </citation>
    <scope>NUCLEOTIDE SEQUENCE</scope>
    <source>
        <strain evidence="2">Rsan-2018</strain>
    </source>
</reference>